<comment type="caution">
    <text evidence="1">The sequence shown here is derived from an EMBL/GenBank/DDBJ whole genome shotgun (WGS) entry which is preliminary data.</text>
</comment>
<accession>A0A2J7ZVY5</accession>
<dbReference type="OrthoDB" id="102943at2759"/>
<reference evidence="1 2" key="1">
    <citation type="journal article" date="2017" name="Mol. Biol. Evol.">
        <title>The 4-celled Tetrabaena socialis nuclear genome reveals the essential components for genetic control of cell number at the origin of multicellularity in the volvocine lineage.</title>
        <authorList>
            <person name="Featherston J."/>
            <person name="Arakaki Y."/>
            <person name="Hanschen E.R."/>
            <person name="Ferris P.J."/>
            <person name="Michod R.E."/>
            <person name="Olson B.J.S.C."/>
            <person name="Nozaki H."/>
            <person name="Durand P.M."/>
        </authorList>
    </citation>
    <scope>NUCLEOTIDE SEQUENCE [LARGE SCALE GENOMIC DNA]</scope>
    <source>
        <strain evidence="1 2">NIES-571</strain>
    </source>
</reference>
<dbReference type="EMBL" id="PGGS01000389">
    <property type="protein sequence ID" value="PNH04425.1"/>
    <property type="molecule type" value="Genomic_DNA"/>
</dbReference>
<evidence type="ECO:0000313" key="1">
    <source>
        <dbReference type="EMBL" id="PNH04425.1"/>
    </source>
</evidence>
<gene>
    <name evidence="1" type="ORF">TSOC_009399</name>
</gene>
<proteinExistence type="predicted"/>
<organism evidence="1 2">
    <name type="scientific">Tetrabaena socialis</name>
    <dbReference type="NCBI Taxonomy" id="47790"/>
    <lineage>
        <taxon>Eukaryota</taxon>
        <taxon>Viridiplantae</taxon>
        <taxon>Chlorophyta</taxon>
        <taxon>core chlorophytes</taxon>
        <taxon>Chlorophyceae</taxon>
        <taxon>CS clade</taxon>
        <taxon>Chlamydomonadales</taxon>
        <taxon>Tetrabaenaceae</taxon>
        <taxon>Tetrabaena</taxon>
    </lineage>
</organism>
<keyword evidence="2" id="KW-1185">Reference proteome</keyword>
<protein>
    <submittedName>
        <fullName evidence="1">Uncharacterized protein</fullName>
    </submittedName>
</protein>
<sequence>MSAEVLASVAEFDSFRPKILVETEAARDALEILGNDPADHKVRLRLFKLLPTKNGFTTSFIPISSMAMLHMLKSMGLENLAGDGRSMDATLLWRKYFNLNLVETKKRRFGGSIVTDGTGVSVLMAKPAAAATCHCGEPLCAEMRTILRERAIARVVGVDPGFRDVVTVAAADGSEPVSYSSRKYYEDAKIFLSQRRTDAWNQGTVELVDSIPTVCTSDLTRMRLHVTAYLANIRELLRHRFDKGYRNMRFLRSVFKRKAVEDICNLIAPAGKVTLVGFGNWSGGKGSPISRRTCGPLQDIKFCLRQRPDVFLKELDEHRTSVTCNGCLQVLSNMRAMSTLVNRFDGSRTVRRTRVHKVLHCRSSDGGKTNRCGASWNRDVNASRNLLMLMMCHVLGYERPPAFTRAWQSHSASLLMGSAIHIIPRGFTSSREV</sequence>
<evidence type="ECO:0000313" key="2">
    <source>
        <dbReference type="Proteomes" id="UP000236333"/>
    </source>
</evidence>
<dbReference type="AlphaFoldDB" id="A0A2J7ZVY5"/>
<name>A0A2J7ZVY5_9CHLO</name>
<dbReference type="Proteomes" id="UP000236333">
    <property type="component" value="Unassembled WGS sequence"/>
</dbReference>